<protein>
    <recommendedName>
        <fullName evidence="3">Carbon monoxide dehydrogenase subunit G</fullName>
    </recommendedName>
</protein>
<reference evidence="1 2" key="1">
    <citation type="submission" date="2016-10" db="EMBL/GenBank/DDBJ databases">
        <authorList>
            <person name="de Groot N.N."/>
        </authorList>
    </citation>
    <scope>NUCLEOTIDE SEQUENCE [LARGE SCALE GENOMIC DNA]</scope>
    <source>
        <strain evidence="1 2">DSM 19803</strain>
    </source>
</reference>
<dbReference type="Proteomes" id="UP000199296">
    <property type="component" value="Unassembled WGS sequence"/>
</dbReference>
<evidence type="ECO:0008006" key="3">
    <source>
        <dbReference type="Google" id="ProtNLM"/>
    </source>
</evidence>
<keyword evidence="2" id="KW-1185">Reference proteome</keyword>
<gene>
    <name evidence="1" type="ORF">SAMN04488027_106110</name>
</gene>
<dbReference type="RefSeq" id="WP_093367846.1">
    <property type="nucleotide sequence ID" value="NZ_FNCW01000006.1"/>
</dbReference>
<name>A0A1G7WSY4_9FLAO</name>
<dbReference type="EMBL" id="FNCW01000006">
    <property type="protein sequence ID" value="SDG75057.1"/>
    <property type="molecule type" value="Genomic_DNA"/>
</dbReference>
<accession>A0A1G7WSY4</accession>
<dbReference type="OrthoDB" id="1011799at2"/>
<evidence type="ECO:0000313" key="1">
    <source>
        <dbReference type="EMBL" id="SDG75057.1"/>
    </source>
</evidence>
<dbReference type="STRING" id="470826.SAMN04488027_106110"/>
<sequence length="130" mass="14890">MYIESEKKTIGKSQKETFEFLKHVENFKQLMPESIEKFEMLAEDSFLFQLKGMPAIKLKLDKTEPHHLVVLAAASDKLPFTLKGEISAIDENSSEVQLIFEGEFNSMMAMMIKKPIQKFITTLSENLTSI</sequence>
<dbReference type="SUPFAM" id="SSF55961">
    <property type="entry name" value="Bet v1-like"/>
    <property type="match status" value="1"/>
</dbReference>
<dbReference type="AlphaFoldDB" id="A0A1G7WSY4"/>
<proteinExistence type="predicted"/>
<organism evidence="1 2">
    <name type="scientific">Psychroflexus sediminis</name>
    <dbReference type="NCBI Taxonomy" id="470826"/>
    <lineage>
        <taxon>Bacteria</taxon>
        <taxon>Pseudomonadati</taxon>
        <taxon>Bacteroidota</taxon>
        <taxon>Flavobacteriia</taxon>
        <taxon>Flavobacteriales</taxon>
        <taxon>Flavobacteriaceae</taxon>
        <taxon>Psychroflexus</taxon>
    </lineage>
</organism>
<evidence type="ECO:0000313" key="2">
    <source>
        <dbReference type="Proteomes" id="UP000199296"/>
    </source>
</evidence>